<name>A0A1G2I6B6_9BACT</name>
<dbReference type="Gene3D" id="3.60.15.10">
    <property type="entry name" value="Ribonuclease Z/Hydroxyacylglutathione hydrolase-like"/>
    <property type="match status" value="1"/>
</dbReference>
<evidence type="ECO:0000259" key="1">
    <source>
        <dbReference type="SMART" id="SM00849"/>
    </source>
</evidence>
<evidence type="ECO:0000313" key="2">
    <source>
        <dbReference type="EMBL" id="OGZ70356.1"/>
    </source>
</evidence>
<accession>A0A1G2I6B6</accession>
<comment type="caution">
    <text evidence="2">The sequence shown here is derived from an EMBL/GenBank/DDBJ whole genome shotgun (WGS) entry which is preliminary data.</text>
</comment>
<feature type="domain" description="Metallo-beta-lactamase" evidence="1">
    <location>
        <begin position="46"/>
        <end position="248"/>
    </location>
</feature>
<dbReference type="PANTHER" id="PTHR30619:SF1">
    <property type="entry name" value="RECOMBINATION PROTEIN 2"/>
    <property type="match status" value="1"/>
</dbReference>
<sequence length="294" mass="33069">MALTLKRKIFLGLIAIFILLNFFVWKEVFALNGPHYLKVDVLDIGQGDSIFIETPNMRRILIDGGPDSAVLGKLSKRLPFWNKSLDVVILTHPDQDHLMGLLSVLKKYKIDYILWTGIVRDGGNYQKWLELLAKKQKQGSKIIIADVNTKIISGNVFVDTFNPVENLEGRYFGKISNDTGIVSRLLYGKNSFLFTADVSSKVEEGIVRDNINLASDVLKVPHHGSKYSSSEVFLQAVKPKFAIISVGKDNTYGHPTQEVLQKLQKFGINIFRTDRDGDVEIISDGENIKIHPIK</sequence>
<organism evidence="2 3">
    <name type="scientific">Candidatus Staskawiczbacteria bacterium RIFCSPHIGHO2_12_FULL_38_11</name>
    <dbReference type="NCBI Taxonomy" id="1802209"/>
    <lineage>
        <taxon>Bacteria</taxon>
        <taxon>Candidatus Staskawicziibacteriota</taxon>
    </lineage>
</organism>
<dbReference type="InterPro" id="IPR036866">
    <property type="entry name" value="RibonucZ/Hydroxyglut_hydro"/>
</dbReference>
<dbReference type="Pfam" id="PF00753">
    <property type="entry name" value="Lactamase_B"/>
    <property type="match status" value="1"/>
</dbReference>
<dbReference type="InterPro" id="IPR052159">
    <property type="entry name" value="Competence_DNA_uptake"/>
</dbReference>
<dbReference type="InterPro" id="IPR035681">
    <property type="entry name" value="ComA-like_MBL"/>
</dbReference>
<evidence type="ECO:0000313" key="3">
    <source>
        <dbReference type="Proteomes" id="UP000179214"/>
    </source>
</evidence>
<gene>
    <name evidence="2" type="ORF">A3F47_01045</name>
</gene>
<dbReference type="AlphaFoldDB" id="A0A1G2I6B6"/>
<dbReference type="EMBL" id="MHOV01000011">
    <property type="protein sequence ID" value="OGZ70356.1"/>
    <property type="molecule type" value="Genomic_DNA"/>
</dbReference>
<dbReference type="SMART" id="SM00849">
    <property type="entry name" value="Lactamase_B"/>
    <property type="match status" value="1"/>
</dbReference>
<dbReference type="SUPFAM" id="SSF56281">
    <property type="entry name" value="Metallo-hydrolase/oxidoreductase"/>
    <property type="match status" value="1"/>
</dbReference>
<reference evidence="2 3" key="1">
    <citation type="journal article" date="2016" name="Nat. Commun.">
        <title>Thousands of microbial genomes shed light on interconnected biogeochemical processes in an aquifer system.</title>
        <authorList>
            <person name="Anantharaman K."/>
            <person name="Brown C.T."/>
            <person name="Hug L.A."/>
            <person name="Sharon I."/>
            <person name="Castelle C.J."/>
            <person name="Probst A.J."/>
            <person name="Thomas B.C."/>
            <person name="Singh A."/>
            <person name="Wilkins M.J."/>
            <person name="Karaoz U."/>
            <person name="Brodie E.L."/>
            <person name="Williams K.H."/>
            <person name="Hubbard S.S."/>
            <person name="Banfield J.F."/>
        </authorList>
    </citation>
    <scope>NUCLEOTIDE SEQUENCE [LARGE SCALE GENOMIC DNA]</scope>
</reference>
<dbReference type="Proteomes" id="UP000179214">
    <property type="component" value="Unassembled WGS sequence"/>
</dbReference>
<proteinExistence type="predicted"/>
<dbReference type="CDD" id="cd07731">
    <property type="entry name" value="ComA-like_MBL-fold"/>
    <property type="match status" value="1"/>
</dbReference>
<protein>
    <recommendedName>
        <fullName evidence="1">Metallo-beta-lactamase domain-containing protein</fullName>
    </recommendedName>
</protein>
<dbReference type="PANTHER" id="PTHR30619">
    <property type="entry name" value="DNA INTERNALIZATION/COMPETENCE PROTEIN COMEC/REC2"/>
    <property type="match status" value="1"/>
</dbReference>
<dbReference type="InterPro" id="IPR001279">
    <property type="entry name" value="Metallo-B-lactamas"/>
</dbReference>